<dbReference type="PROSITE" id="PS51085">
    <property type="entry name" value="2FE2S_FER_2"/>
    <property type="match status" value="1"/>
</dbReference>
<evidence type="ECO:0000256" key="6">
    <source>
        <dbReference type="ARBA" id="ARBA00023014"/>
    </source>
</evidence>
<dbReference type="Gene3D" id="3.40.50.80">
    <property type="entry name" value="Nucleotide-binding domain of ferredoxin-NADP reductase (FNR) module"/>
    <property type="match status" value="1"/>
</dbReference>
<keyword evidence="5" id="KW-0408">Iron</keyword>
<dbReference type="InterPro" id="IPR017938">
    <property type="entry name" value="Riboflavin_synthase-like_b-brl"/>
</dbReference>
<keyword evidence="4" id="KW-0560">Oxidoreductase</keyword>
<keyword evidence="1" id="KW-0285">Flavoprotein</keyword>
<dbReference type="PANTHER" id="PTHR47354:SF1">
    <property type="entry name" value="CARNITINE MONOOXYGENASE REDUCTASE SUBUNIT"/>
    <property type="match status" value="1"/>
</dbReference>
<evidence type="ECO:0000259" key="7">
    <source>
        <dbReference type="PROSITE" id="PS51085"/>
    </source>
</evidence>
<dbReference type="Gene3D" id="2.40.30.10">
    <property type="entry name" value="Translation factors"/>
    <property type="match status" value="1"/>
</dbReference>
<feature type="domain" description="FAD-binding FR-type" evidence="8">
    <location>
        <begin position="2"/>
        <end position="104"/>
    </location>
</feature>
<dbReference type="SUPFAM" id="SSF52343">
    <property type="entry name" value="Ferredoxin reductase-like, C-terminal NADP-linked domain"/>
    <property type="match status" value="1"/>
</dbReference>
<dbReference type="InterPro" id="IPR017927">
    <property type="entry name" value="FAD-bd_FR_type"/>
</dbReference>
<keyword evidence="3" id="KW-0479">Metal-binding</keyword>
<dbReference type="InterPro" id="IPR036010">
    <property type="entry name" value="2Fe-2S_ferredoxin-like_sf"/>
</dbReference>
<dbReference type="GO" id="GO:0016491">
    <property type="term" value="F:oxidoreductase activity"/>
    <property type="evidence" value="ECO:0007669"/>
    <property type="project" value="UniProtKB-KW"/>
</dbReference>
<dbReference type="PROSITE" id="PS00197">
    <property type="entry name" value="2FE2S_FER_1"/>
    <property type="match status" value="1"/>
</dbReference>
<name>A0A7Y6TWK7_9BURK</name>
<dbReference type="PANTHER" id="PTHR47354">
    <property type="entry name" value="NADH OXIDOREDUCTASE HCR"/>
    <property type="match status" value="1"/>
</dbReference>
<evidence type="ECO:0000259" key="8">
    <source>
        <dbReference type="PROSITE" id="PS51384"/>
    </source>
</evidence>
<dbReference type="EMBL" id="JABWMJ010000004">
    <property type="protein sequence ID" value="NUZ06137.1"/>
    <property type="molecule type" value="Genomic_DNA"/>
</dbReference>
<dbReference type="Pfam" id="PF00111">
    <property type="entry name" value="Fer2"/>
    <property type="match status" value="1"/>
</dbReference>
<dbReference type="SUPFAM" id="SSF54292">
    <property type="entry name" value="2Fe-2S ferredoxin-like"/>
    <property type="match status" value="1"/>
</dbReference>
<accession>A0A7Y6TWK7</accession>
<evidence type="ECO:0000256" key="4">
    <source>
        <dbReference type="ARBA" id="ARBA00023002"/>
    </source>
</evidence>
<keyword evidence="6" id="KW-0411">Iron-sulfur</keyword>
<dbReference type="CDD" id="cd00207">
    <property type="entry name" value="fer2"/>
    <property type="match status" value="1"/>
</dbReference>
<dbReference type="Gene3D" id="3.10.20.30">
    <property type="match status" value="1"/>
</dbReference>
<gene>
    <name evidence="9" type="ORF">HQN59_10215</name>
</gene>
<dbReference type="Pfam" id="PF00175">
    <property type="entry name" value="NAD_binding_1"/>
    <property type="match status" value="1"/>
</dbReference>
<evidence type="ECO:0000256" key="2">
    <source>
        <dbReference type="ARBA" id="ARBA00022714"/>
    </source>
</evidence>
<dbReference type="CDD" id="cd06185">
    <property type="entry name" value="PDR_like"/>
    <property type="match status" value="1"/>
</dbReference>
<evidence type="ECO:0000313" key="10">
    <source>
        <dbReference type="Proteomes" id="UP000529637"/>
    </source>
</evidence>
<dbReference type="PRINTS" id="PR00409">
    <property type="entry name" value="PHDIOXRDTASE"/>
</dbReference>
<evidence type="ECO:0000313" key="9">
    <source>
        <dbReference type="EMBL" id="NUZ06137.1"/>
    </source>
</evidence>
<protein>
    <submittedName>
        <fullName evidence="9">Oxidoreductase</fullName>
    </submittedName>
</protein>
<dbReference type="InterPro" id="IPR001041">
    <property type="entry name" value="2Fe-2S_ferredoxin-type"/>
</dbReference>
<keyword evidence="10" id="KW-1185">Reference proteome</keyword>
<dbReference type="SUPFAM" id="SSF63380">
    <property type="entry name" value="Riboflavin synthase domain-like"/>
    <property type="match status" value="1"/>
</dbReference>
<dbReference type="AlphaFoldDB" id="A0A7Y6TWK7"/>
<dbReference type="Proteomes" id="UP000529637">
    <property type="component" value="Unassembled WGS sequence"/>
</dbReference>
<evidence type="ECO:0000256" key="1">
    <source>
        <dbReference type="ARBA" id="ARBA00022630"/>
    </source>
</evidence>
<dbReference type="InterPro" id="IPR050415">
    <property type="entry name" value="MRET"/>
</dbReference>
<comment type="caution">
    <text evidence="9">The sequence shown here is derived from an EMBL/GenBank/DDBJ whole genome shotgun (WGS) entry which is preliminary data.</text>
</comment>
<dbReference type="RefSeq" id="WP_176068829.1">
    <property type="nucleotide sequence ID" value="NZ_JABWMJ010000004.1"/>
</dbReference>
<dbReference type="GO" id="GO:0051537">
    <property type="term" value="F:2 iron, 2 sulfur cluster binding"/>
    <property type="evidence" value="ECO:0007669"/>
    <property type="project" value="UniProtKB-KW"/>
</dbReference>
<dbReference type="GO" id="GO:0046872">
    <property type="term" value="F:metal ion binding"/>
    <property type="evidence" value="ECO:0007669"/>
    <property type="project" value="UniProtKB-KW"/>
</dbReference>
<proteinExistence type="predicted"/>
<evidence type="ECO:0000256" key="3">
    <source>
        <dbReference type="ARBA" id="ARBA00022723"/>
    </source>
</evidence>
<dbReference type="InterPro" id="IPR039261">
    <property type="entry name" value="FNR_nucleotide-bd"/>
</dbReference>
<reference evidence="9 10" key="1">
    <citation type="submission" date="2020-06" db="EMBL/GenBank/DDBJ databases">
        <title>Schlegella sp. ID0723 isolated from air conditioner.</title>
        <authorList>
            <person name="Kim D.Y."/>
            <person name="Kim D.-U."/>
        </authorList>
    </citation>
    <scope>NUCLEOTIDE SEQUENCE [LARGE SCALE GENOMIC DNA]</scope>
    <source>
        <strain evidence="9 10">ID0723</strain>
    </source>
</reference>
<sequence length="317" mass="34203">MPDLLALRLRQIRLEADGVASYELVAADGRVLPPFTAGAHVDLHLPEQRVRSYSLVNDPAERHRYVIAVQLDRDGRGGSRWLHGVPRVGDVLQASSPINDFALDASDAPAVLVAGGIGITPIVSMLHRLVKLGRPWRLHYAARSREQAAFLDAVERLAGDAPSRVSLHLGAGDPRLDLRAVIAQAPPDAHLYCCGPARMIDEFVALAAGRAPTQVHVERFAAASEAATGGGFEVVLKKSGQRFLVEPGKTILDTLLDHEVEVQYSCSSGVCGTCRTPVLEGTPDHRDDYLSDDEKRANDSIMVCCSGSRSKTLVLDL</sequence>
<feature type="domain" description="2Fe-2S ferredoxin-type" evidence="7">
    <location>
        <begin position="232"/>
        <end position="317"/>
    </location>
</feature>
<dbReference type="InterPro" id="IPR006058">
    <property type="entry name" value="2Fe2S_fd_BS"/>
</dbReference>
<evidence type="ECO:0000256" key="5">
    <source>
        <dbReference type="ARBA" id="ARBA00023004"/>
    </source>
</evidence>
<keyword evidence="2" id="KW-0001">2Fe-2S</keyword>
<dbReference type="PROSITE" id="PS51384">
    <property type="entry name" value="FAD_FR"/>
    <property type="match status" value="1"/>
</dbReference>
<organism evidence="9 10">
    <name type="scientific">Piscinibacter koreensis</name>
    <dbReference type="NCBI Taxonomy" id="2742824"/>
    <lineage>
        <taxon>Bacteria</taxon>
        <taxon>Pseudomonadati</taxon>
        <taxon>Pseudomonadota</taxon>
        <taxon>Betaproteobacteria</taxon>
        <taxon>Burkholderiales</taxon>
        <taxon>Sphaerotilaceae</taxon>
        <taxon>Piscinibacter</taxon>
    </lineage>
</organism>
<dbReference type="InterPro" id="IPR012675">
    <property type="entry name" value="Beta-grasp_dom_sf"/>
</dbReference>
<dbReference type="InterPro" id="IPR001433">
    <property type="entry name" value="OxRdtase_FAD/NAD-bd"/>
</dbReference>